<keyword evidence="2" id="KW-0812">Transmembrane</keyword>
<evidence type="ECO:0000256" key="1">
    <source>
        <dbReference type="SAM" id="MobiDB-lite"/>
    </source>
</evidence>
<reference evidence="3" key="1">
    <citation type="submission" date="2020-11" db="EMBL/GenBank/DDBJ databases">
        <authorList>
            <consortium name="DOE Joint Genome Institute"/>
            <person name="Ahrendt S."/>
            <person name="Riley R."/>
            <person name="Andreopoulos W."/>
            <person name="Labutti K."/>
            <person name="Pangilinan J."/>
            <person name="Ruiz-Duenas F.J."/>
            <person name="Barrasa J.M."/>
            <person name="Sanchez-Garcia M."/>
            <person name="Camarero S."/>
            <person name="Miyauchi S."/>
            <person name="Serrano A."/>
            <person name="Linde D."/>
            <person name="Babiker R."/>
            <person name="Drula E."/>
            <person name="Ayuso-Fernandez I."/>
            <person name="Pacheco R."/>
            <person name="Padilla G."/>
            <person name="Ferreira P."/>
            <person name="Barriuso J."/>
            <person name="Kellner H."/>
            <person name="Castanera R."/>
            <person name="Alfaro M."/>
            <person name="Ramirez L."/>
            <person name="Pisabarro A.G."/>
            <person name="Kuo A."/>
            <person name="Tritt A."/>
            <person name="Lipzen A."/>
            <person name="He G."/>
            <person name="Yan M."/>
            <person name="Ng V."/>
            <person name="Cullen D."/>
            <person name="Martin F."/>
            <person name="Rosso M.-N."/>
            <person name="Henrissat B."/>
            <person name="Hibbett D."/>
            <person name="Martinez A.T."/>
            <person name="Grigoriev I.V."/>
        </authorList>
    </citation>
    <scope>NUCLEOTIDE SEQUENCE</scope>
    <source>
        <strain evidence="3">CIRM-BRFM 674</strain>
    </source>
</reference>
<feature type="transmembrane region" description="Helical" evidence="2">
    <location>
        <begin position="179"/>
        <end position="199"/>
    </location>
</feature>
<evidence type="ECO:0000313" key="4">
    <source>
        <dbReference type="Proteomes" id="UP000807469"/>
    </source>
</evidence>
<feature type="transmembrane region" description="Helical" evidence="2">
    <location>
        <begin position="220"/>
        <end position="244"/>
    </location>
</feature>
<name>A0A9P5YW36_9AGAR</name>
<dbReference type="AlphaFoldDB" id="A0A9P5YW36"/>
<feature type="region of interest" description="Disordered" evidence="1">
    <location>
        <begin position="1"/>
        <end position="23"/>
    </location>
</feature>
<feature type="transmembrane region" description="Helical" evidence="2">
    <location>
        <begin position="250"/>
        <end position="275"/>
    </location>
</feature>
<accession>A0A9P5YW36</accession>
<evidence type="ECO:0000256" key="2">
    <source>
        <dbReference type="SAM" id="Phobius"/>
    </source>
</evidence>
<proteinExistence type="predicted"/>
<comment type="caution">
    <text evidence="3">The sequence shown here is derived from an EMBL/GenBank/DDBJ whole genome shotgun (WGS) entry which is preliminary data.</text>
</comment>
<feature type="transmembrane region" description="Helical" evidence="2">
    <location>
        <begin position="77"/>
        <end position="101"/>
    </location>
</feature>
<keyword evidence="2" id="KW-1133">Transmembrane helix</keyword>
<dbReference type="EMBL" id="MU155320">
    <property type="protein sequence ID" value="KAF9475755.1"/>
    <property type="molecule type" value="Genomic_DNA"/>
</dbReference>
<organism evidence="3 4">
    <name type="scientific">Pholiota conissans</name>
    <dbReference type="NCBI Taxonomy" id="109636"/>
    <lineage>
        <taxon>Eukaryota</taxon>
        <taxon>Fungi</taxon>
        <taxon>Dikarya</taxon>
        <taxon>Basidiomycota</taxon>
        <taxon>Agaricomycotina</taxon>
        <taxon>Agaricomycetes</taxon>
        <taxon>Agaricomycetidae</taxon>
        <taxon>Agaricales</taxon>
        <taxon>Agaricineae</taxon>
        <taxon>Strophariaceae</taxon>
        <taxon>Pholiota</taxon>
    </lineage>
</organism>
<keyword evidence="2" id="KW-0472">Membrane</keyword>
<feature type="region of interest" description="Disordered" evidence="1">
    <location>
        <begin position="308"/>
        <end position="338"/>
    </location>
</feature>
<gene>
    <name evidence="3" type="ORF">BDN70DRAFT_222544</name>
</gene>
<keyword evidence="4" id="KW-1185">Reference proteome</keyword>
<dbReference type="OrthoDB" id="2912856at2759"/>
<feature type="transmembrane region" description="Helical" evidence="2">
    <location>
        <begin position="39"/>
        <end position="65"/>
    </location>
</feature>
<dbReference type="Proteomes" id="UP000807469">
    <property type="component" value="Unassembled WGS sequence"/>
</dbReference>
<feature type="compositionally biased region" description="Acidic residues" evidence="1">
    <location>
        <begin position="308"/>
        <end position="321"/>
    </location>
</feature>
<evidence type="ECO:0000313" key="3">
    <source>
        <dbReference type="EMBL" id="KAF9475755.1"/>
    </source>
</evidence>
<feature type="transmembrane region" description="Helical" evidence="2">
    <location>
        <begin position="124"/>
        <end position="144"/>
    </location>
</feature>
<sequence length="338" mass="37436">MRAVNATTHTTRLVSESRSTSTNPIGQDFALSERFLTPLLSAFVVESLLYGIHVTLFFFCLRTLLRRRRARRSRLQLAMLIAVVVMFALATADVAISWHVLLSRTWYLYTGTTTRLQKALYPKFAIHLINNIIADCLLIARCYIVWGNRNIVIFIGGLVLIVGALFGIVSAAVTRLKDLIAVYVITIFVLNIVLTAFTAGRIMWIAREVKKALGAQMASYYHFAVGVLIESGMIYTASTLLVVIFAKSIWVMMAVAIVLRVVCIGPILIIVQIALGQSTSDVKTTVTRFQGGTQQIVLDTIMSDGYEPEAEENNEQAGDEEMTQRRPSVGISTIIPKS</sequence>
<feature type="transmembrane region" description="Helical" evidence="2">
    <location>
        <begin position="151"/>
        <end position="173"/>
    </location>
</feature>
<protein>
    <submittedName>
        <fullName evidence="3">Uncharacterized protein</fullName>
    </submittedName>
</protein>